<name>A0A8S1UY79_9CILI</name>
<evidence type="ECO:0000313" key="1">
    <source>
        <dbReference type="EMBL" id="CAD8167376.1"/>
    </source>
</evidence>
<dbReference type="EMBL" id="CAJJDO010000047">
    <property type="protein sequence ID" value="CAD8167376.1"/>
    <property type="molecule type" value="Genomic_DNA"/>
</dbReference>
<comment type="caution">
    <text evidence="1">The sequence shown here is derived from an EMBL/GenBank/DDBJ whole genome shotgun (WGS) entry which is preliminary data.</text>
</comment>
<proteinExistence type="predicted"/>
<gene>
    <name evidence="1" type="ORF">PPENT_87.1.T0470088</name>
</gene>
<organism evidence="1 2">
    <name type="scientific">Paramecium pentaurelia</name>
    <dbReference type="NCBI Taxonomy" id="43138"/>
    <lineage>
        <taxon>Eukaryota</taxon>
        <taxon>Sar</taxon>
        <taxon>Alveolata</taxon>
        <taxon>Ciliophora</taxon>
        <taxon>Intramacronucleata</taxon>
        <taxon>Oligohymenophorea</taxon>
        <taxon>Peniculida</taxon>
        <taxon>Parameciidae</taxon>
        <taxon>Paramecium</taxon>
    </lineage>
</organism>
<evidence type="ECO:0000313" key="2">
    <source>
        <dbReference type="Proteomes" id="UP000689195"/>
    </source>
</evidence>
<reference evidence="1" key="1">
    <citation type="submission" date="2021-01" db="EMBL/GenBank/DDBJ databases">
        <authorList>
            <consortium name="Genoscope - CEA"/>
            <person name="William W."/>
        </authorList>
    </citation>
    <scope>NUCLEOTIDE SEQUENCE</scope>
</reference>
<dbReference type="Proteomes" id="UP000689195">
    <property type="component" value="Unassembled WGS sequence"/>
</dbReference>
<protein>
    <submittedName>
        <fullName evidence="1">Uncharacterized protein</fullName>
    </submittedName>
</protein>
<dbReference type="AlphaFoldDB" id="A0A8S1UY79"/>
<sequence>MKQFQQQLKNLDEIIQNNKNSINFMRKIAQEYQIMLKRMIQEFISDFLILQIKKYILKSSLNYEKLLRFKSKIKTSSINQKVEQIRSFLL</sequence>
<accession>A0A8S1UY79</accession>
<keyword evidence="2" id="KW-1185">Reference proteome</keyword>